<sequence>MKWIMLLGITVCLVLISLFEWQKLTRNQKKEKATLVTLTTMGWFLAILLVFFPEMPGPTQMIDKLFKPFGKLLEK</sequence>
<keyword evidence="1" id="KW-0812">Transmembrane</keyword>
<keyword evidence="1" id="KW-1133">Transmembrane helix</keyword>
<dbReference type="AlphaFoldDB" id="A0A0U1NZ52"/>
<dbReference type="OrthoDB" id="2970258at2"/>
<keyword evidence="1" id="KW-0472">Membrane</keyword>
<feature type="transmembrane region" description="Helical" evidence="1">
    <location>
        <begin position="33"/>
        <end position="52"/>
    </location>
</feature>
<evidence type="ECO:0000313" key="3">
    <source>
        <dbReference type="Proteomes" id="UP000199087"/>
    </source>
</evidence>
<name>A0A0U1NZ52_9BACI</name>
<accession>A0A0U1NZ52</accession>
<keyword evidence="3" id="KW-1185">Reference proteome</keyword>
<dbReference type="Proteomes" id="UP000199087">
    <property type="component" value="Unassembled WGS sequence"/>
</dbReference>
<proteinExistence type="predicted"/>
<feature type="transmembrane region" description="Helical" evidence="1">
    <location>
        <begin position="6"/>
        <end position="21"/>
    </location>
</feature>
<dbReference type="EMBL" id="CVRB01000003">
    <property type="protein sequence ID" value="CRK83273.1"/>
    <property type="molecule type" value="Genomic_DNA"/>
</dbReference>
<organism evidence="2 3">
    <name type="scientific">Neobacillus massiliamazoniensis</name>
    <dbReference type="NCBI Taxonomy" id="1499688"/>
    <lineage>
        <taxon>Bacteria</taxon>
        <taxon>Bacillati</taxon>
        <taxon>Bacillota</taxon>
        <taxon>Bacilli</taxon>
        <taxon>Bacillales</taxon>
        <taxon>Bacillaceae</taxon>
        <taxon>Neobacillus</taxon>
    </lineage>
</organism>
<dbReference type="STRING" id="1499688.BN000_03236"/>
<evidence type="ECO:0000256" key="1">
    <source>
        <dbReference type="SAM" id="Phobius"/>
    </source>
</evidence>
<reference evidence="3" key="1">
    <citation type="submission" date="2015-05" db="EMBL/GenBank/DDBJ databases">
        <authorList>
            <person name="Urmite Genomes"/>
        </authorList>
    </citation>
    <scope>NUCLEOTIDE SEQUENCE [LARGE SCALE GENOMIC DNA]</scope>
    <source>
        <strain evidence="3">LF1</strain>
    </source>
</reference>
<dbReference type="RefSeq" id="WP_090635591.1">
    <property type="nucleotide sequence ID" value="NZ_CVRB01000003.1"/>
</dbReference>
<gene>
    <name evidence="2" type="ORF">BN000_03236</name>
</gene>
<protein>
    <submittedName>
        <fullName evidence="2">Uncharacterized protein</fullName>
    </submittedName>
</protein>
<evidence type="ECO:0000313" key="2">
    <source>
        <dbReference type="EMBL" id="CRK83273.1"/>
    </source>
</evidence>